<dbReference type="KEGG" id="vg:3342400"/>
<reference evidence="1 2" key="1">
    <citation type="journal article" date="2005" name="Appl. Environ. Microbiol.">
        <title>Genomic analysis of bacteriophage PhiJL001: insights into its interaction with a sponge-associated alpha-proteobacterium.</title>
        <authorList>
            <person name="Lohr J.E."/>
            <person name="Chen F."/>
            <person name="Hill R.T."/>
        </authorList>
    </citation>
    <scope>NUCLEOTIDE SEQUENCE</scope>
</reference>
<dbReference type="RefSeq" id="YP_223961.1">
    <property type="nucleotide sequence ID" value="NC_006938.1"/>
</dbReference>
<proteinExistence type="predicted"/>
<evidence type="ECO:0000313" key="1">
    <source>
        <dbReference type="EMBL" id="AAT69513.1"/>
    </source>
</evidence>
<accession>Q5DN68</accession>
<protein>
    <submittedName>
        <fullName evidence="1">Gp37</fullName>
    </submittedName>
</protein>
<dbReference type="EMBL" id="AY576273">
    <property type="protein sequence ID" value="AAT69513.1"/>
    <property type="molecule type" value="Genomic_DNA"/>
</dbReference>
<dbReference type="GeneID" id="3342400"/>
<keyword evidence="2" id="KW-1185">Reference proteome</keyword>
<dbReference type="Proteomes" id="UP000000993">
    <property type="component" value="Segment"/>
</dbReference>
<evidence type="ECO:0000313" key="2">
    <source>
        <dbReference type="Proteomes" id="UP000000993"/>
    </source>
</evidence>
<name>Q5DN68_9CAUD</name>
<sequence>MTRVGDILYRLTWDMGFGPWHRLWDEDCTEEDDAFKAEVQMETWIVRQVRRRALPEAMRARGFSSLGTPQHVYLRRYDPGHGMKFKMDRATREQVPVFEPFCPECWKTSWKIGEKPKGFRPSKKGAAIAAMAQLKLSTEFQHHPGHGRALLKRMERYKK</sequence>
<organism evidence="1 2">
    <name type="scientific">Alphaproteobacteria phage PhiJL001</name>
    <dbReference type="NCBI Taxonomy" id="2681607"/>
    <lineage>
        <taxon>Viruses</taxon>
        <taxon>Duplodnaviria</taxon>
        <taxon>Heunggongvirae</taxon>
        <taxon>Uroviricota</taxon>
        <taxon>Caudoviricetes</taxon>
        <taxon>Mesyanzhinovviridae</taxon>
        <taxon>Keylargovirus</taxon>
        <taxon>Keylargovirus JL001</taxon>
    </lineage>
</organism>
<gene>
    <name evidence="1" type="ORF">JL001p37</name>
</gene>